<dbReference type="GeneTree" id="ENSGT00940000153469"/>
<dbReference type="Ensembl" id="ENSSLDT00000034428.1">
    <property type="protein sequence ID" value="ENSSLDP00000033499.1"/>
    <property type="gene ID" value="ENSSLDG00000025623.1"/>
</dbReference>
<feature type="compositionally biased region" description="Basic residues" evidence="1">
    <location>
        <begin position="199"/>
        <end position="210"/>
    </location>
</feature>
<organism evidence="2 3">
    <name type="scientific">Seriola lalandi dorsalis</name>
    <dbReference type="NCBI Taxonomy" id="1841481"/>
    <lineage>
        <taxon>Eukaryota</taxon>
        <taxon>Metazoa</taxon>
        <taxon>Chordata</taxon>
        <taxon>Craniata</taxon>
        <taxon>Vertebrata</taxon>
        <taxon>Euteleostomi</taxon>
        <taxon>Actinopterygii</taxon>
        <taxon>Neopterygii</taxon>
        <taxon>Teleostei</taxon>
        <taxon>Neoteleostei</taxon>
        <taxon>Acanthomorphata</taxon>
        <taxon>Carangaria</taxon>
        <taxon>Carangiformes</taxon>
        <taxon>Carangidae</taxon>
        <taxon>Seriola</taxon>
    </lineage>
</organism>
<dbReference type="Proteomes" id="UP000261360">
    <property type="component" value="Unplaced"/>
</dbReference>
<feature type="region of interest" description="Disordered" evidence="1">
    <location>
        <begin position="143"/>
        <end position="169"/>
    </location>
</feature>
<reference evidence="2" key="2">
    <citation type="submission" date="2025-09" db="UniProtKB">
        <authorList>
            <consortium name="Ensembl"/>
        </authorList>
    </citation>
    <scope>IDENTIFICATION</scope>
</reference>
<evidence type="ECO:0000313" key="2">
    <source>
        <dbReference type="Ensembl" id="ENSSLDP00000033499.1"/>
    </source>
</evidence>
<keyword evidence="3" id="KW-1185">Reference proteome</keyword>
<evidence type="ECO:0000256" key="1">
    <source>
        <dbReference type="SAM" id="MobiDB-lite"/>
    </source>
</evidence>
<sequence length="707" mass="78531">HLLFIHTLEEVNKKEESKMTTGAEEMDTDRLENVGSLEPSLQVSPRTVTIQAEVHVVSPKQEPVKTVGKLASIFNKRKGAMSPSEVVTSPHTEAGHQLPSTSLVVKRKSNVVLQEEDLELAVLESESMPKCSEAERKQFMAAFKRPNLDGSKTKPGKSQGKQKQPEEKNLDAAEVIEEDCEIPPPVAQDPAVSEENNVAKKKPTRKGRKKAKEENLTVTTSPTATPAEESMTKIIDIEDKKEEPSIPAVRRSRREAVVRQATKITPASPVRKTRKQNESKDAAAAAAAASLPESPIKMSTPKTRKSKHGVFLAEMVCPPDTKQSPIRKQAKKLVEKAKYFLIVIFLMGICCQQNHSLVEEAVCWELLTESRRRGVDLLYSNMETLLPLPLTQLTTSAHKPESQDHPPVNPKEQLLHAAESADCSDDSSPVKVSNRMRKNKRRHCVPDQGGLNSDSDSEDSFMSLCKPQGAPQAKEKVKERVVSEMVKRKPLTPEERVKNLPVSQCLESIADFLDNMSYADSSLLVHPEGGDIHRRMSPVSAVVKDGMTDELRVETDRRRWVGSECILEIQAAVEALSFRKCRGSIGEAWDKARQLEGELGKEAAAELTLPVAPHCEGFSFTQDSPCQPQLVQGRREVMERLMLRGMVGTLGNRPAAAVDYLPALRTICRSEQLKEQGKIKRRFLHYLDAIHLGLEKSTLQHLAEDFP</sequence>
<accession>A0A3B4ZEC6</accession>
<feature type="compositionally biased region" description="Basic residues" evidence="1">
    <location>
        <begin position="434"/>
        <end position="443"/>
    </location>
</feature>
<protein>
    <submittedName>
        <fullName evidence="2">ATPase family AAA domain containing 5a</fullName>
    </submittedName>
</protein>
<dbReference type="AlphaFoldDB" id="A0A3B4ZEC6"/>
<name>A0A3B4ZEC6_SERLL</name>
<evidence type="ECO:0000313" key="3">
    <source>
        <dbReference type="Proteomes" id="UP000261360"/>
    </source>
</evidence>
<feature type="region of interest" description="Disordered" evidence="1">
    <location>
        <begin position="184"/>
        <end position="226"/>
    </location>
</feature>
<reference evidence="2" key="1">
    <citation type="submission" date="2025-08" db="UniProtKB">
        <authorList>
            <consortium name="Ensembl"/>
        </authorList>
    </citation>
    <scope>IDENTIFICATION</scope>
</reference>
<feature type="region of interest" description="Disordered" evidence="1">
    <location>
        <begin position="418"/>
        <end position="472"/>
    </location>
</feature>
<feature type="region of interest" description="Disordered" evidence="1">
    <location>
        <begin position="264"/>
        <end position="304"/>
    </location>
</feature>
<proteinExistence type="predicted"/>